<dbReference type="GO" id="GO:0006882">
    <property type="term" value="P:intracellular zinc ion homeostasis"/>
    <property type="evidence" value="ECO:0007669"/>
    <property type="project" value="TreeGrafter"/>
</dbReference>
<dbReference type="GO" id="GO:0016020">
    <property type="term" value="C:membrane"/>
    <property type="evidence" value="ECO:0007669"/>
    <property type="project" value="UniProtKB-SubCell"/>
</dbReference>
<evidence type="ECO:0000256" key="4">
    <source>
        <dbReference type="ARBA" id="ARBA00022989"/>
    </source>
</evidence>
<protein>
    <submittedName>
        <fullName evidence="8">Hemolysin-III related-domain-containing protein</fullName>
    </submittedName>
</protein>
<feature type="binding site" evidence="6">
    <location>
        <position position="276"/>
    </location>
    <ligand>
        <name>Zn(2+)</name>
        <dbReference type="ChEBI" id="CHEBI:29105"/>
    </ligand>
</feature>
<proteinExistence type="inferred from homology"/>
<dbReference type="Proteomes" id="UP000326924">
    <property type="component" value="Unassembled WGS sequence"/>
</dbReference>
<dbReference type="InParanoid" id="A0A5J5FAT6"/>
<keyword evidence="5 7" id="KW-0472">Membrane</keyword>
<sequence>MATPRQRMKGKQRRQSIGEQAVDAIKNVERKVEHALTCMDNHYILSGYRPATESFKKSFASLSYLHNESVNIYTHLLGALLFLFFLIYLHSIVRPRYAHATPSDILAFTTFFLSATTCLGMSATYHTISNHSPSVAKFGNQLDYLGIIVLIVGSSLPTIYYGFLCHATLIWTYWGMMCIFGSACAVVTFNPVFRTPKYRPFRAAMFVALGGAGVVPVLHGLYLFGAAALKERVGLSWVLLEAALYVTGATIYAARVPEKFWPGRFDLVGASHQMFHSFVVAAALMHLKGLMVAFDGVHSRGGQC</sequence>
<dbReference type="AlphaFoldDB" id="A0A5J5FAT6"/>
<keyword evidence="6" id="KW-0862">Zinc</keyword>
<evidence type="ECO:0000256" key="1">
    <source>
        <dbReference type="ARBA" id="ARBA00004141"/>
    </source>
</evidence>
<organism evidence="8 9">
    <name type="scientific">Sphaerosporella brunnea</name>
    <dbReference type="NCBI Taxonomy" id="1250544"/>
    <lineage>
        <taxon>Eukaryota</taxon>
        <taxon>Fungi</taxon>
        <taxon>Dikarya</taxon>
        <taxon>Ascomycota</taxon>
        <taxon>Pezizomycotina</taxon>
        <taxon>Pezizomycetes</taxon>
        <taxon>Pezizales</taxon>
        <taxon>Pyronemataceae</taxon>
        <taxon>Sphaerosporella</taxon>
    </lineage>
</organism>
<dbReference type="PANTHER" id="PTHR20855">
    <property type="entry name" value="ADIPOR/PROGESTIN RECEPTOR-RELATED"/>
    <property type="match status" value="1"/>
</dbReference>
<dbReference type="GO" id="GO:0038023">
    <property type="term" value="F:signaling receptor activity"/>
    <property type="evidence" value="ECO:0007669"/>
    <property type="project" value="TreeGrafter"/>
</dbReference>
<gene>
    <name evidence="8" type="ORF">FN846DRAFT_897003</name>
</gene>
<feature type="transmembrane region" description="Helical" evidence="7">
    <location>
        <begin position="170"/>
        <end position="189"/>
    </location>
</feature>
<keyword evidence="3 7" id="KW-0812">Transmembrane</keyword>
<accession>A0A5J5FAT6</accession>
<name>A0A5J5FAT6_9PEZI</name>
<feature type="transmembrane region" description="Helical" evidence="7">
    <location>
        <begin position="144"/>
        <end position="163"/>
    </location>
</feature>
<evidence type="ECO:0000256" key="5">
    <source>
        <dbReference type="ARBA" id="ARBA00023136"/>
    </source>
</evidence>
<dbReference type="PANTHER" id="PTHR20855:SF52">
    <property type="entry name" value="ADIPONECTIN RECEPTOR PROTEIN"/>
    <property type="match status" value="1"/>
</dbReference>
<comment type="subcellular location">
    <subcellularLocation>
        <location evidence="1">Membrane</location>
        <topology evidence="1">Multi-pass membrane protein</topology>
    </subcellularLocation>
</comment>
<evidence type="ECO:0000256" key="2">
    <source>
        <dbReference type="ARBA" id="ARBA00007018"/>
    </source>
</evidence>
<dbReference type="EMBL" id="VXIS01000007">
    <property type="protein sequence ID" value="KAA8914286.1"/>
    <property type="molecule type" value="Genomic_DNA"/>
</dbReference>
<keyword evidence="4 7" id="KW-1133">Transmembrane helix</keyword>
<feature type="binding site" evidence="6">
    <location>
        <position position="272"/>
    </location>
    <ligand>
        <name>Zn(2+)</name>
        <dbReference type="ChEBI" id="CHEBI:29105"/>
    </ligand>
</feature>
<dbReference type="InterPro" id="IPR004254">
    <property type="entry name" value="AdipoR/HlyIII-related"/>
</dbReference>
<dbReference type="OrthoDB" id="529367at2759"/>
<comment type="similarity">
    <text evidence="2">Belongs to the ADIPOR family.</text>
</comment>
<dbReference type="Pfam" id="PF03006">
    <property type="entry name" value="HlyIII"/>
    <property type="match status" value="1"/>
</dbReference>
<evidence type="ECO:0000313" key="8">
    <source>
        <dbReference type="EMBL" id="KAA8914286.1"/>
    </source>
</evidence>
<feature type="transmembrane region" description="Helical" evidence="7">
    <location>
        <begin position="105"/>
        <end position="124"/>
    </location>
</feature>
<evidence type="ECO:0000256" key="7">
    <source>
        <dbReference type="SAM" id="Phobius"/>
    </source>
</evidence>
<evidence type="ECO:0000256" key="3">
    <source>
        <dbReference type="ARBA" id="ARBA00022692"/>
    </source>
</evidence>
<feature type="transmembrane region" description="Helical" evidence="7">
    <location>
        <begin position="235"/>
        <end position="254"/>
    </location>
</feature>
<dbReference type="GO" id="GO:0046872">
    <property type="term" value="F:metal ion binding"/>
    <property type="evidence" value="ECO:0007669"/>
    <property type="project" value="UniProtKB-KW"/>
</dbReference>
<reference evidence="8 9" key="1">
    <citation type="submission" date="2019-09" db="EMBL/GenBank/DDBJ databases">
        <title>Draft genome of the ectomycorrhizal ascomycete Sphaerosporella brunnea.</title>
        <authorList>
            <consortium name="DOE Joint Genome Institute"/>
            <person name="Benucci G.M."/>
            <person name="Marozzi G."/>
            <person name="Antonielli L."/>
            <person name="Sanchez S."/>
            <person name="Marco P."/>
            <person name="Wang X."/>
            <person name="Falini L.B."/>
            <person name="Barry K."/>
            <person name="Haridas S."/>
            <person name="Lipzen A."/>
            <person name="Labutti K."/>
            <person name="Grigoriev I.V."/>
            <person name="Murat C."/>
            <person name="Martin F."/>
            <person name="Albertini E."/>
            <person name="Donnini D."/>
            <person name="Bonito G."/>
        </authorList>
    </citation>
    <scope>NUCLEOTIDE SEQUENCE [LARGE SCALE GENOMIC DNA]</scope>
    <source>
        <strain evidence="8 9">Sb_GMNB300</strain>
    </source>
</reference>
<feature type="transmembrane region" description="Helical" evidence="7">
    <location>
        <begin position="201"/>
        <end position="223"/>
    </location>
</feature>
<dbReference type="FunCoup" id="A0A5J5FAT6">
    <property type="interactions" value="330"/>
</dbReference>
<keyword evidence="6" id="KW-0479">Metal-binding</keyword>
<comment type="caution">
    <text evidence="8">The sequence shown here is derived from an EMBL/GenBank/DDBJ whole genome shotgun (WGS) entry which is preliminary data.</text>
</comment>
<feature type="transmembrane region" description="Helical" evidence="7">
    <location>
        <begin position="72"/>
        <end position="93"/>
    </location>
</feature>
<feature type="binding site" evidence="6">
    <location>
        <position position="126"/>
    </location>
    <ligand>
        <name>Zn(2+)</name>
        <dbReference type="ChEBI" id="CHEBI:29105"/>
    </ligand>
</feature>
<evidence type="ECO:0000313" key="9">
    <source>
        <dbReference type="Proteomes" id="UP000326924"/>
    </source>
</evidence>
<evidence type="ECO:0000256" key="6">
    <source>
        <dbReference type="PIRSR" id="PIRSR604254-1"/>
    </source>
</evidence>
<keyword evidence="9" id="KW-1185">Reference proteome</keyword>
<feature type="transmembrane region" description="Helical" evidence="7">
    <location>
        <begin position="274"/>
        <end position="294"/>
    </location>
</feature>